<keyword evidence="3" id="KW-1185">Reference proteome</keyword>
<name>A0A419I618_9PSEU</name>
<comment type="caution">
    <text evidence="2">The sequence shown here is derived from an EMBL/GenBank/DDBJ whole genome shotgun (WGS) entry which is preliminary data.</text>
</comment>
<keyword evidence="1" id="KW-0175">Coiled coil</keyword>
<dbReference type="EMBL" id="QZFV01000072">
    <property type="protein sequence ID" value="RJQ86638.1"/>
    <property type="molecule type" value="Genomic_DNA"/>
</dbReference>
<dbReference type="AlphaFoldDB" id="A0A419I618"/>
<feature type="coiled-coil region" evidence="1">
    <location>
        <begin position="225"/>
        <end position="252"/>
    </location>
</feature>
<sequence length="306" mass="35435">MIEIGDEQIYRQRDDDPSRRVRVVAIDTSKRNPRYEIEFLDGEAIGTRENVPERRLRGAWSDVERYDERMANWARVSAFEMTDAEEAAAELVFDALIPDEVAELQWSPNTTRIIDPAKLEPLIGIPVAELVDRVESFTDDDGHSIVSPEGTLLIAELACHVTPMPVLDLVVADEQEYREKTMRGHTYTDHRGENRTSDPEWEYKWYLERGRPLHELLRSWCGNRAVTLQERLAAAEAEVRRLDLLVTRLVDQLRGNGHSIFADVIASVHEEERITPANYRPVVDRPLKESEIPVRYIEVPRRRWWG</sequence>
<reference evidence="2 3" key="1">
    <citation type="submission" date="2018-09" db="EMBL/GenBank/DDBJ databases">
        <title>YIM PH 21725 draft genome.</title>
        <authorList>
            <person name="Miao C."/>
        </authorList>
    </citation>
    <scope>NUCLEOTIDE SEQUENCE [LARGE SCALE GENOMIC DNA]</scope>
    <source>
        <strain evidence="3">YIM PH21725</strain>
    </source>
</reference>
<organism evidence="2 3">
    <name type="scientific">Amycolatopsis panacis</name>
    <dbReference type="NCBI Taxonomy" id="2340917"/>
    <lineage>
        <taxon>Bacteria</taxon>
        <taxon>Bacillati</taxon>
        <taxon>Actinomycetota</taxon>
        <taxon>Actinomycetes</taxon>
        <taxon>Pseudonocardiales</taxon>
        <taxon>Pseudonocardiaceae</taxon>
        <taxon>Amycolatopsis</taxon>
    </lineage>
</organism>
<evidence type="ECO:0000313" key="3">
    <source>
        <dbReference type="Proteomes" id="UP000285112"/>
    </source>
</evidence>
<evidence type="ECO:0000313" key="2">
    <source>
        <dbReference type="EMBL" id="RJQ86638.1"/>
    </source>
</evidence>
<dbReference type="OrthoDB" id="3522556at2"/>
<gene>
    <name evidence="2" type="ORF">D5S19_11200</name>
</gene>
<evidence type="ECO:0000256" key="1">
    <source>
        <dbReference type="SAM" id="Coils"/>
    </source>
</evidence>
<accession>A0A419I618</accession>
<proteinExistence type="predicted"/>
<protein>
    <submittedName>
        <fullName evidence="2">Uncharacterized protein</fullName>
    </submittedName>
</protein>
<dbReference type="Proteomes" id="UP000285112">
    <property type="component" value="Unassembled WGS sequence"/>
</dbReference>
<dbReference type="RefSeq" id="WP_120023295.1">
    <property type="nucleotide sequence ID" value="NZ_QZFV01000072.1"/>
</dbReference>